<dbReference type="InterPro" id="IPR001943">
    <property type="entry name" value="UVR_dom"/>
</dbReference>
<dbReference type="SUPFAM" id="SSF52540">
    <property type="entry name" value="P-loop containing nucleoside triphosphate hydrolases"/>
    <property type="match status" value="2"/>
</dbReference>
<dbReference type="SMART" id="SM00487">
    <property type="entry name" value="DEXDc"/>
    <property type="match status" value="1"/>
</dbReference>
<evidence type="ECO:0000259" key="17">
    <source>
        <dbReference type="PROSITE" id="PS51192"/>
    </source>
</evidence>
<dbReference type="GO" id="GO:0005737">
    <property type="term" value="C:cytoplasm"/>
    <property type="evidence" value="ECO:0007669"/>
    <property type="project" value="UniProtKB-SubCell"/>
</dbReference>
<evidence type="ECO:0000256" key="14">
    <source>
        <dbReference type="RuleBase" id="RU003587"/>
    </source>
</evidence>
<dbReference type="HAMAP" id="MF_00204">
    <property type="entry name" value="UvrB"/>
    <property type="match status" value="1"/>
</dbReference>
<comment type="subcellular location">
    <subcellularLocation>
        <location evidence="1 13 14">Cytoplasm</location>
    </subcellularLocation>
</comment>
<keyword evidence="3 13" id="KW-0963">Cytoplasm</keyword>
<feature type="coiled-coil region" evidence="15">
    <location>
        <begin position="258"/>
        <end position="285"/>
    </location>
</feature>
<feature type="binding site" evidence="13">
    <location>
        <begin position="39"/>
        <end position="46"/>
    </location>
    <ligand>
        <name>ATP</name>
        <dbReference type="ChEBI" id="CHEBI:30616"/>
    </ligand>
</feature>
<dbReference type="PROSITE" id="PS51194">
    <property type="entry name" value="HELICASE_CTER"/>
    <property type="match status" value="1"/>
</dbReference>
<keyword evidence="7 13" id="KW-0067">ATP-binding</keyword>
<evidence type="ECO:0000256" key="4">
    <source>
        <dbReference type="ARBA" id="ARBA00022741"/>
    </source>
</evidence>
<dbReference type="InterPro" id="IPR036876">
    <property type="entry name" value="UVR_dom_sf"/>
</dbReference>
<protein>
    <recommendedName>
        <fullName evidence="12 13">UvrABC system protein B</fullName>
        <shortName evidence="13">Protein UvrB</shortName>
    </recommendedName>
    <alternativeName>
        <fullName evidence="13">Excinuclease ABC subunit B</fullName>
    </alternativeName>
</protein>
<dbReference type="PANTHER" id="PTHR24029">
    <property type="entry name" value="UVRABC SYSTEM PROTEIN B"/>
    <property type="match status" value="1"/>
</dbReference>
<gene>
    <name evidence="13 19" type="primary">uvrB</name>
    <name evidence="19" type="ORF">M5598_10770</name>
</gene>
<dbReference type="InterPro" id="IPR004807">
    <property type="entry name" value="UvrB"/>
</dbReference>
<feature type="domain" description="UVR" evidence="16">
    <location>
        <begin position="636"/>
        <end position="671"/>
    </location>
</feature>
<dbReference type="PROSITE" id="PS50151">
    <property type="entry name" value="UVR"/>
    <property type="match status" value="1"/>
</dbReference>
<keyword evidence="19" id="KW-0378">Hydrolase</keyword>
<dbReference type="GO" id="GO:0003677">
    <property type="term" value="F:DNA binding"/>
    <property type="evidence" value="ECO:0007669"/>
    <property type="project" value="UniProtKB-UniRule"/>
</dbReference>
<evidence type="ECO:0000256" key="10">
    <source>
        <dbReference type="ARBA" id="ARBA00023236"/>
    </source>
</evidence>
<dbReference type="EMBL" id="CP097355">
    <property type="protein sequence ID" value="UYV25521.1"/>
    <property type="molecule type" value="Genomic_DNA"/>
</dbReference>
<dbReference type="GO" id="GO:0009432">
    <property type="term" value="P:SOS response"/>
    <property type="evidence" value="ECO:0007669"/>
    <property type="project" value="UniProtKB-UniRule"/>
</dbReference>
<comment type="subunit">
    <text evidence="11 13 14">Forms a heterotetramer with UvrA during the search for lesions. Interacts with UvrC in an incision complex.</text>
</comment>
<comment type="domain">
    <text evidence="13">The beta-hairpin motif is involved in DNA binding.</text>
</comment>
<feature type="domain" description="Helicase C-terminal" evidence="18">
    <location>
        <begin position="432"/>
        <end position="598"/>
    </location>
</feature>
<evidence type="ECO:0000256" key="5">
    <source>
        <dbReference type="ARBA" id="ARBA00022763"/>
    </source>
</evidence>
<dbReference type="NCBIfam" id="NF003673">
    <property type="entry name" value="PRK05298.1"/>
    <property type="match status" value="1"/>
</dbReference>
<dbReference type="Proteomes" id="UP001163036">
    <property type="component" value="Chromosome 1"/>
</dbReference>
<dbReference type="Pfam" id="PF00271">
    <property type="entry name" value="Helicase_C"/>
    <property type="match status" value="1"/>
</dbReference>
<dbReference type="SMART" id="SM00490">
    <property type="entry name" value="HELICc"/>
    <property type="match status" value="1"/>
</dbReference>
<accession>A0AA46UGX9</accession>
<evidence type="ECO:0000256" key="2">
    <source>
        <dbReference type="ARBA" id="ARBA00008533"/>
    </source>
</evidence>
<evidence type="ECO:0000256" key="1">
    <source>
        <dbReference type="ARBA" id="ARBA00004496"/>
    </source>
</evidence>
<keyword evidence="4 13" id="KW-0547">Nucleotide-binding</keyword>
<dbReference type="RefSeq" id="WP_031818527.1">
    <property type="nucleotide sequence ID" value="NZ_CP097355.1"/>
</dbReference>
<dbReference type="PANTHER" id="PTHR24029:SF0">
    <property type="entry name" value="UVRABC SYSTEM PROTEIN B"/>
    <property type="match status" value="1"/>
</dbReference>
<dbReference type="PROSITE" id="PS51192">
    <property type="entry name" value="HELICASE_ATP_BIND_1"/>
    <property type="match status" value="1"/>
</dbReference>
<dbReference type="GO" id="GO:0006289">
    <property type="term" value="P:nucleotide-excision repair"/>
    <property type="evidence" value="ECO:0007669"/>
    <property type="project" value="UniProtKB-UniRule"/>
</dbReference>
<sequence length="676" mass="77018">MSKVYELVSEYQPSGDQPTAITQLLEGLDSGLAHQTLLGVTGSGKTFTLANVIAQAQRPAILLAPNKTLAAQLYGEMKSFFPNNAVEYFVSYYDYYQPEAYVPTTDTFIEKDASVNAHIEQMRLSATKALLERKDAIIVASVSAIYGLGDPESYLQMMLHLRRGDVIDQRDMLRRLAELQYSRNDVAFERGQFRVRGEVIDIFPAESDQDAVRVEMFDDEVDCISVFDPLTGVVKQRDLPRYTIYPKTHYVTPRDRILEAIESIKVELEVRKKQLLENNKLIEEQRISQRTQFDIEMMNELGFCSGIENYSRYLSGRSEGEPPPTLFDYLPHDGLLIIDESHVTVPQIGAMYKGDRSRKETLVEFGFRLPSALDNRPLKFEEFESLAPQTIFVSATPGNYELEKSGGEIADQVVRPTGLLDPILEVRPVATQVDDLLSEIRIRAAKEERVLVTTLTKRMAEDLTEYLHEHDVRVRYLHSDIDTVERVEIIRDLRLGEFDVLVGINLLREGLDMPEVSLVAILDADKEGFLRSERSLIQTIGRAARNIEGKAILYADSITKSMKKAMDETNRRREKQQAYNEKMGITPQALKRNIKDIMELGDITKSKRQRNTKQVPLSKVAEPSQTYEVMSPQQLEKEISRLEAAMYQHAQDLEFELAAEKRDEIEKLRAQFIANS</sequence>
<evidence type="ECO:0000256" key="7">
    <source>
        <dbReference type="ARBA" id="ARBA00022840"/>
    </source>
</evidence>
<dbReference type="InterPro" id="IPR041471">
    <property type="entry name" value="UvrB_inter"/>
</dbReference>
<keyword evidence="15" id="KW-0175">Coiled coil</keyword>
<evidence type="ECO:0000256" key="8">
    <source>
        <dbReference type="ARBA" id="ARBA00022881"/>
    </source>
</evidence>
<dbReference type="Pfam" id="PF12344">
    <property type="entry name" value="UvrB"/>
    <property type="match status" value="1"/>
</dbReference>
<evidence type="ECO:0000256" key="11">
    <source>
        <dbReference type="ARBA" id="ARBA00026033"/>
    </source>
</evidence>
<dbReference type="SUPFAM" id="SSF46600">
    <property type="entry name" value="C-terminal UvrC-binding domain of UvrB"/>
    <property type="match status" value="1"/>
</dbReference>
<name>A0AA46UGX9_VIBPH</name>
<evidence type="ECO:0000313" key="20">
    <source>
        <dbReference type="Proteomes" id="UP001163036"/>
    </source>
</evidence>
<dbReference type="CDD" id="cd17916">
    <property type="entry name" value="DEXHc_UvrB"/>
    <property type="match status" value="1"/>
</dbReference>
<dbReference type="GO" id="GO:0005524">
    <property type="term" value="F:ATP binding"/>
    <property type="evidence" value="ECO:0007669"/>
    <property type="project" value="UniProtKB-UniRule"/>
</dbReference>
<evidence type="ECO:0000256" key="9">
    <source>
        <dbReference type="ARBA" id="ARBA00023204"/>
    </source>
</evidence>
<evidence type="ECO:0000256" key="3">
    <source>
        <dbReference type="ARBA" id="ARBA00022490"/>
    </source>
</evidence>
<organism evidence="19 20">
    <name type="scientific">Vibrio parahaemolyticus</name>
    <dbReference type="NCBI Taxonomy" id="670"/>
    <lineage>
        <taxon>Bacteria</taxon>
        <taxon>Pseudomonadati</taxon>
        <taxon>Pseudomonadota</taxon>
        <taxon>Gammaproteobacteria</taxon>
        <taxon>Vibrionales</taxon>
        <taxon>Vibrionaceae</taxon>
        <taxon>Vibrio</taxon>
    </lineage>
</organism>
<keyword evidence="10 13" id="KW-0742">SOS response</keyword>
<evidence type="ECO:0000256" key="13">
    <source>
        <dbReference type="HAMAP-Rule" id="MF_00204"/>
    </source>
</evidence>
<dbReference type="InterPro" id="IPR024759">
    <property type="entry name" value="UvrB_YAD/RRR_dom"/>
</dbReference>
<evidence type="ECO:0000256" key="15">
    <source>
        <dbReference type="SAM" id="Coils"/>
    </source>
</evidence>
<dbReference type="Pfam" id="PF17757">
    <property type="entry name" value="UvrB_inter"/>
    <property type="match status" value="1"/>
</dbReference>
<keyword evidence="9 13" id="KW-0234">DNA repair</keyword>
<dbReference type="GO" id="GO:0016887">
    <property type="term" value="F:ATP hydrolysis activity"/>
    <property type="evidence" value="ECO:0007669"/>
    <property type="project" value="InterPro"/>
</dbReference>
<dbReference type="CDD" id="cd18790">
    <property type="entry name" value="SF2_C_UvrB"/>
    <property type="match status" value="1"/>
</dbReference>
<evidence type="ECO:0000259" key="16">
    <source>
        <dbReference type="PROSITE" id="PS50151"/>
    </source>
</evidence>
<keyword evidence="6 13" id="KW-0228">DNA excision</keyword>
<comment type="similarity">
    <text evidence="2 13 14">Belongs to the UvrB family.</text>
</comment>
<keyword evidence="8 13" id="KW-0267">Excision nuclease</keyword>
<dbReference type="InterPro" id="IPR001650">
    <property type="entry name" value="Helicase_C-like"/>
</dbReference>
<dbReference type="GO" id="GO:0009380">
    <property type="term" value="C:excinuclease repair complex"/>
    <property type="evidence" value="ECO:0007669"/>
    <property type="project" value="InterPro"/>
</dbReference>
<evidence type="ECO:0000259" key="18">
    <source>
        <dbReference type="PROSITE" id="PS51194"/>
    </source>
</evidence>
<dbReference type="Gene3D" id="3.40.50.300">
    <property type="entry name" value="P-loop containing nucleotide triphosphate hydrolases"/>
    <property type="match status" value="3"/>
</dbReference>
<dbReference type="InterPro" id="IPR027417">
    <property type="entry name" value="P-loop_NTPase"/>
</dbReference>
<comment type="function">
    <text evidence="13">The UvrABC repair system catalyzes the recognition and processing of DNA lesions. A damage recognition complex composed of 2 UvrA and 2 UvrB subunits scans DNA for abnormalities. Upon binding of the UvrA(2)B(2) complex to a putative damaged site, the DNA wraps around one UvrB monomer. DNA wrap is dependent on ATP binding by UvrB and probably causes local melting of the DNA helix, facilitating insertion of UvrB beta-hairpin between the DNA strands. Then UvrB probes one DNA strand for the presence of a lesion. If a lesion is found the UvrA subunits dissociate and the UvrB-DNA preincision complex is formed. This complex is subsequently bound by UvrC and the second UvrB is released. If no lesion is found, the DNA wraps around the other UvrB subunit that will check the other stand for damage.</text>
</comment>
<evidence type="ECO:0000313" key="19">
    <source>
        <dbReference type="EMBL" id="UYV25521.1"/>
    </source>
</evidence>
<feature type="domain" description="Helicase ATP-binding" evidence="17">
    <location>
        <begin position="26"/>
        <end position="159"/>
    </location>
</feature>
<dbReference type="Pfam" id="PF02151">
    <property type="entry name" value="UVR"/>
    <property type="match status" value="1"/>
</dbReference>
<dbReference type="FunFam" id="3.40.50.300:FF:000477">
    <property type="entry name" value="UvrABC system protein B"/>
    <property type="match status" value="1"/>
</dbReference>
<dbReference type="FunFam" id="3.40.50.300:FF:000257">
    <property type="entry name" value="UvrABC system protein B"/>
    <property type="match status" value="1"/>
</dbReference>
<dbReference type="NCBIfam" id="TIGR00631">
    <property type="entry name" value="uvrb"/>
    <property type="match status" value="1"/>
</dbReference>
<dbReference type="AlphaFoldDB" id="A0AA46UGX9"/>
<evidence type="ECO:0000256" key="12">
    <source>
        <dbReference type="ARBA" id="ARBA00029504"/>
    </source>
</evidence>
<feature type="short sequence motif" description="Beta-hairpin" evidence="13">
    <location>
        <begin position="92"/>
        <end position="115"/>
    </location>
</feature>
<dbReference type="InterPro" id="IPR006935">
    <property type="entry name" value="Helicase/UvrB_N"/>
</dbReference>
<proteinExistence type="inferred from homology"/>
<dbReference type="InterPro" id="IPR014001">
    <property type="entry name" value="Helicase_ATP-bd"/>
</dbReference>
<dbReference type="GO" id="GO:0009381">
    <property type="term" value="F:excinuclease ABC activity"/>
    <property type="evidence" value="ECO:0007669"/>
    <property type="project" value="UniProtKB-UniRule"/>
</dbReference>
<dbReference type="Pfam" id="PF04851">
    <property type="entry name" value="ResIII"/>
    <property type="match status" value="1"/>
</dbReference>
<evidence type="ECO:0000256" key="6">
    <source>
        <dbReference type="ARBA" id="ARBA00022769"/>
    </source>
</evidence>
<reference evidence="19" key="1">
    <citation type="submission" date="2022-05" db="EMBL/GenBank/DDBJ databases">
        <title>Megaplasmid of Vibrio parahaemolyticus.</title>
        <authorList>
            <person name="Strauch E."/>
            <person name="Borowiak M."/>
        </authorList>
    </citation>
    <scope>NUCLEOTIDE SEQUENCE</scope>
    <source>
        <strain evidence="19">16-VB00198</strain>
    </source>
</reference>
<keyword evidence="5 13" id="KW-0227">DNA damage</keyword>
<dbReference type="Gene3D" id="4.10.860.10">
    <property type="entry name" value="UVR domain"/>
    <property type="match status" value="1"/>
</dbReference>